<evidence type="ECO:0000313" key="3">
    <source>
        <dbReference type="Proteomes" id="UP000586095"/>
    </source>
</evidence>
<dbReference type="Gene3D" id="3.60.20.40">
    <property type="match status" value="1"/>
</dbReference>
<dbReference type="EC" id="3.4.19.13" evidence="2"/>
<name>A0A852R044_9MICO</name>
<dbReference type="InterPro" id="IPR029055">
    <property type="entry name" value="Ntn_hydrolases_N"/>
</dbReference>
<evidence type="ECO:0000256" key="1">
    <source>
        <dbReference type="SAM" id="MobiDB-lite"/>
    </source>
</evidence>
<sequence length="464" mass="48570">MRDPNGNITEVNATGGAGSGTTTDELRERHGAQLPMYGVDTINVPGAIRGLEALAAQGAKLPWRDLVTPSVRLARDGIPMSSSVAKGITLLKDTLQADSGCATVFFANGQPIEQGQLFRQPALANTLEALAKNGPDEFYTGEVGAAWLAGIRALGSGITAADLAQYRPAICSPLHADVWGHRVYTSGPNTQGFALLRALSRVQSESSDASAAIDRARLAEQFLVTNAVRDQYLGDPRFGAASGATLMKVEAPTVVTSEYKGRPMGDTVGIAVASADGYAVSLIQSVYFQFGAAILEPRTGILFQNRGTSFSLNPETTNCHAPGKRPAHTLMPVLATQDGHLKYVFATMGGQGQPQIHAQIFASMVEGAHPADAVARARWLVGRQTPADVPTTFTAEAAVHKAILKEVALAGLQVKRLEGLSDVVGHANIVTVSETGSFSAASDPRSDGSHAVVAAPPNRARTAS</sequence>
<accession>A0A852R044</accession>
<dbReference type="PRINTS" id="PR01210">
    <property type="entry name" value="GGTRANSPTASE"/>
</dbReference>
<reference evidence="2 3" key="1">
    <citation type="submission" date="2020-07" db="EMBL/GenBank/DDBJ databases">
        <title>Sequencing the genomes of 1000 actinobacteria strains.</title>
        <authorList>
            <person name="Klenk H.-P."/>
        </authorList>
    </citation>
    <scope>NUCLEOTIDE SEQUENCE [LARGE SCALE GENOMIC DNA]</scope>
    <source>
        <strain evidence="2 3">DSM 17380</strain>
    </source>
</reference>
<dbReference type="PANTHER" id="PTHR43881:SF5">
    <property type="entry name" value="GAMMA-GLUTAMYLTRANSPEPTIDASE"/>
    <property type="match status" value="1"/>
</dbReference>
<organism evidence="2 3">
    <name type="scientific">Leucobacter aridicollis</name>
    <dbReference type="NCBI Taxonomy" id="283878"/>
    <lineage>
        <taxon>Bacteria</taxon>
        <taxon>Bacillati</taxon>
        <taxon>Actinomycetota</taxon>
        <taxon>Actinomycetes</taxon>
        <taxon>Micrococcales</taxon>
        <taxon>Microbacteriaceae</taxon>
        <taxon>Leucobacter</taxon>
    </lineage>
</organism>
<dbReference type="GO" id="GO:0103068">
    <property type="term" value="F:leukotriene C4 gamma-glutamyl transferase activity"/>
    <property type="evidence" value="ECO:0007669"/>
    <property type="project" value="UniProtKB-EC"/>
</dbReference>
<keyword evidence="2" id="KW-0012">Acyltransferase</keyword>
<dbReference type="InterPro" id="IPR043137">
    <property type="entry name" value="GGT_ssub_C"/>
</dbReference>
<dbReference type="InterPro" id="IPR043138">
    <property type="entry name" value="GGT_lsub"/>
</dbReference>
<dbReference type="Pfam" id="PF01019">
    <property type="entry name" value="G_glu_transpept"/>
    <property type="match status" value="1"/>
</dbReference>
<dbReference type="EMBL" id="JACCBD010000001">
    <property type="protein sequence ID" value="NYD28083.1"/>
    <property type="molecule type" value="Genomic_DNA"/>
</dbReference>
<keyword evidence="3" id="KW-1185">Reference proteome</keyword>
<dbReference type="InterPro" id="IPR052896">
    <property type="entry name" value="GGT-like_enzyme"/>
</dbReference>
<protein>
    <submittedName>
        <fullName evidence="2">Gamma-glutamyltranspeptidase/glutathione hydrolase</fullName>
        <ecNumber evidence="2">2.3.2.2</ecNumber>
        <ecNumber evidence="2">3.4.19.13</ecNumber>
    </submittedName>
</protein>
<dbReference type="EC" id="2.3.2.2" evidence="2"/>
<feature type="region of interest" description="Disordered" evidence="1">
    <location>
        <begin position="436"/>
        <end position="464"/>
    </location>
</feature>
<feature type="compositionally biased region" description="Polar residues" evidence="1">
    <location>
        <begin position="1"/>
        <end position="12"/>
    </location>
</feature>
<gene>
    <name evidence="2" type="ORF">BJ960_002886</name>
</gene>
<dbReference type="PANTHER" id="PTHR43881">
    <property type="entry name" value="GAMMA-GLUTAMYLTRANSPEPTIDASE (AFU_ORTHOLOGUE AFUA_4G13580)"/>
    <property type="match status" value="1"/>
</dbReference>
<dbReference type="GO" id="GO:0036374">
    <property type="term" value="F:glutathione hydrolase activity"/>
    <property type="evidence" value="ECO:0007669"/>
    <property type="project" value="UniProtKB-EC"/>
</dbReference>
<dbReference type="AlphaFoldDB" id="A0A852R044"/>
<proteinExistence type="predicted"/>
<keyword evidence="2" id="KW-0808">Transferase</keyword>
<evidence type="ECO:0000313" key="2">
    <source>
        <dbReference type="EMBL" id="NYD28083.1"/>
    </source>
</evidence>
<dbReference type="Gene3D" id="1.10.246.130">
    <property type="match status" value="1"/>
</dbReference>
<comment type="caution">
    <text evidence="2">The sequence shown here is derived from an EMBL/GenBank/DDBJ whole genome shotgun (WGS) entry which is preliminary data.</text>
</comment>
<dbReference type="SUPFAM" id="SSF56235">
    <property type="entry name" value="N-terminal nucleophile aminohydrolases (Ntn hydrolases)"/>
    <property type="match status" value="1"/>
</dbReference>
<keyword evidence="2" id="KW-0378">Hydrolase</keyword>
<feature type="region of interest" description="Disordered" evidence="1">
    <location>
        <begin position="1"/>
        <end position="23"/>
    </location>
</feature>
<dbReference type="Proteomes" id="UP000586095">
    <property type="component" value="Unassembled WGS sequence"/>
</dbReference>